<organism evidence="2 3">
    <name type="scientific">Microbulbifer epialgicus</name>
    <dbReference type="NCBI Taxonomy" id="393907"/>
    <lineage>
        <taxon>Bacteria</taxon>
        <taxon>Pseudomonadati</taxon>
        <taxon>Pseudomonadota</taxon>
        <taxon>Gammaproteobacteria</taxon>
        <taxon>Cellvibrionales</taxon>
        <taxon>Microbulbiferaceae</taxon>
        <taxon>Microbulbifer</taxon>
    </lineage>
</organism>
<accession>A0ABV4P3Z6</accession>
<reference evidence="2 3" key="1">
    <citation type="submission" date="2024-08" db="EMBL/GenBank/DDBJ databases">
        <authorList>
            <person name="Ishaq N."/>
        </authorList>
    </citation>
    <scope>NUCLEOTIDE SEQUENCE [LARGE SCALE GENOMIC DNA]</scope>
    <source>
        <strain evidence="2 3">DSM 18651</strain>
    </source>
</reference>
<dbReference type="RefSeq" id="WP_371840347.1">
    <property type="nucleotide sequence ID" value="NZ_JBGMEK010000050.1"/>
</dbReference>
<evidence type="ECO:0000313" key="3">
    <source>
        <dbReference type="Proteomes" id="UP001569428"/>
    </source>
</evidence>
<gene>
    <name evidence="2" type="ORF">ACCI49_17195</name>
</gene>
<feature type="signal peptide" evidence="1">
    <location>
        <begin position="1"/>
        <end position="27"/>
    </location>
</feature>
<protein>
    <recommendedName>
        <fullName evidence="4">Spore coat protein U (SCPU) domain-containing protein</fullName>
    </recommendedName>
</protein>
<evidence type="ECO:0008006" key="4">
    <source>
        <dbReference type="Google" id="ProtNLM"/>
    </source>
</evidence>
<comment type="caution">
    <text evidence="2">The sequence shown here is derived from an EMBL/GenBank/DDBJ whole genome shotgun (WGS) entry which is preliminary data.</text>
</comment>
<name>A0ABV4P3Z6_9GAMM</name>
<keyword evidence="1" id="KW-0732">Signal</keyword>
<keyword evidence="3" id="KW-1185">Reference proteome</keyword>
<sequence>MKKNVVRSLISAVTAGLLFSTSLASMAVEDSANSIITLSITPTIEISGVKDIPLTISNLSDPVEGDSTFCVAGFGFSTFSIRFDSDDDPENGTAFVLTGNGVNVPYSVEFVNDTSESYQPVTSGTPINNLDRQADSCGSDNARFQVTVNQNDWQNEDVLNGTIYTDTLLITVASE</sequence>
<feature type="chain" id="PRO_5046829775" description="Spore coat protein U (SCPU) domain-containing protein" evidence="1">
    <location>
        <begin position="28"/>
        <end position="175"/>
    </location>
</feature>
<dbReference type="Proteomes" id="UP001569428">
    <property type="component" value="Unassembled WGS sequence"/>
</dbReference>
<evidence type="ECO:0000256" key="1">
    <source>
        <dbReference type="SAM" id="SignalP"/>
    </source>
</evidence>
<evidence type="ECO:0000313" key="2">
    <source>
        <dbReference type="EMBL" id="MFA0812653.1"/>
    </source>
</evidence>
<proteinExistence type="predicted"/>
<dbReference type="EMBL" id="JBGMEK010000050">
    <property type="protein sequence ID" value="MFA0812653.1"/>
    <property type="molecule type" value="Genomic_DNA"/>
</dbReference>